<dbReference type="InterPro" id="IPR006143">
    <property type="entry name" value="RND_pump_MFP"/>
</dbReference>
<dbReference type="PANTHER" id="PTHR30097:SF4">
    <property type="entry name" value="SLR6042 PROTEIN"/>
    <property type="match status" value="1"/>
</dbReference>
<dbReference type="SUPFAM" id="SSF111369">
    <property type="entry name" value="HlyD-like secretion proteins"/>
    <property type="match status" value="1"/>
</dbReference>
<feature type="chain" id="PRO_5020312947" evidence="3">
    <location>
        <begin position="20"/>
        <end position="377"/>
    </location>
</feature>
<dbReference type="EMBL" id="SNWM01000005">
    <property type="protein sequence ID" value="TDO20213.1"/>
    <property type="molecule type" value="Genomic_DNA"/>
</dbReference>
<dbReference type="Gene3D" id="2.40.50.100">
    <property type="match status" value="1"/>
</dbReference>
<dbReference type="Pfam" id="PF25973">
    <property type="entry name" value="BSH_CzcB"/>
    <property type="match status" value="1"/>
</dbReference>
<comment type="similarity">
    <text evidence="1">Belongs to the membrane fusion protein (MFP) (TC 8.A.1) family.</text>
</comment>
<dbReference type="Gene3D" id="2.40.30.170">
    <property type="match status" value="1"/>
</dbReference>
<dbReference type="Pfam" id="PF25954">
    <property type="entry name" value="Beta-barrel_RND_2"/>
    <property type="match status" value="1"/>
</dbReference>
<keyword evidence="7" id="KW-1185">Reference proteome</keyword>
<dbReference type="GO" id="GO:0015679">
    <property type="term" value="P:plasma membrane copper ion transport"/>
    <property type="evidence" value="ECO:0007669"/>
    <property type="project" value="TreeGrafter"/>
</dbReference>
<dbReference type="Proteomes" id="UP000295499">
    <property type="component" value="Unassembled WGS sequence"/>
</dbReference>
<proteinExistence type="inferred from homology"/>
<dbReference type="PROSITE" id="PS51257">
    <property type="entry name" value="PROKAR_LIPOPROTEIN"/>
    <property type="match status" value="1"/>
</dbReference>
<dbReference type="Gene3D" id="2.40.420.20">
    <property type="match status" value="1"/>
</dbReference>
<dbReference type="GO" id="GO:0016020">
    <property type="term" value="C:membrane"/>
    <property type="evidence" value="ECO:0007669"/>
    <property type="project" value="InterPro"/>
</dbReference>
<dbReference type="InterPro" id="IPR058647">
    <property type="entry name" value="BSH_CzcB-like"/>
</dbReference>
<evidence type="ECO:0000256" key="3">
    <source>
        <dbReference type="SAM" id="SignalP"/>
    </source>
</evidence>
<gene>
    <name evidence="6" type="ORF">CLV32_3973</name>
</gene>
<sequence>MKKVYISGLFCLALLIACGSPDKTEENVANEKPVATETNDVQLTAAQVKNAGIEIGALEAKNIHKTIHVNGVVDVPPENTYSVSVPLGGYVRQMTLIPGMYVKKGSVLAVVEDQQYIQLQQDYLTAKNRLKFTADDYTRQKGLNQTKATSDKIFQQVESDFNNQKVSVNGLAEKLRLIGINPASLNEHNITRNIRVYAPISGYITEVNTNTGKYANPTDVLFEVINPGGYHVNLTVFEGDAANLRVGQEITCSTSSNPNKRYIAKVHLIKPSIADDRTTSVHCDLEGGDDLLPGTFLNATISLAASSADAAPDEAIVKWENKNYVFAALGNNNYKMIPVETGTSLDGFTEIKTSEKLGNIVVKNAYAVLMKMKNAGE</sequence>
<keyword evidence="2" id="KW-0813">Transport</keyword>
<comment type="caution">
    <text evidence="6">The sequence shown here is derived from an EMBL/GenBank/DDBJ whole genome shotgun (WGS) entry which is preliminary data.</text>
</comment>
<feature type="signal peptide" evidence="3">
    <location>
        <begin position="1"/>
        <end position="19"/>
    </location>
</feature>
<dbReference type="AlphaFoldDB" id="A0A4R6ID75"/>
<evidence type="ECO:0000259" key="5">
    <source>
        <dbReference type="Pfam" id="PF25973"/>
    </source>
</evidence>
<organism evidence="6 7">
    <name type="scientific">Pedobacter duraquae</name>
    <dbReference type="NCBI Taxonomy" id="425511"/>
    <lineage>
        <taxon>Bacteria</taxon>
        <taxon>Pseudomonadati</taxon>
        <taxon>Bacteroidota</taxon>
        <taxon>Sphingobacteriia</taxon>
        <taxon>Sphingobacteriales</taxon>
        <taxon>Sphingobacteriaceae</taxon>
        <taxon>Pedobacter</taxon>
    </lineage>
</organism>
<dbReference type="GO" id="GO:0022857">
    <property type="term" value="F:transmembrane transporter activity"/>
    <property type="evidence" value="ECO:0007669"/>
    <property type="project" value="InterPro"/>
</dbReference>
<keyword evidence="3" id="KW-0732">Signal</keyword>
<name>A0A4R6ID75_9SPHI</name>
<dbReference type="Gene3D" id="1.10.287.470">
    <property type="entry name" value="Helix hairpin bin"/>
    <property type="match status" value="1"/>
</dbReference>
<dbReference type="RefSeq" id="WP_133558588.1">
    <property type="nucleotide sequence ID" value="NZ_SNWM01000005.1"/>
</dbReference>
<dbReference type="InterPro" id="IPR051909">
    <property type="entry name" value="MFP_Cation_Efflux"/>
</dbReference>
<dbReference type="NCBIfam" id="TIGR01730">
    <property type="entry name" value="RND_mfp"/>
    <property type="match status" value="1"/>
</dbReference>
<feature type="domain" description="CzcB-like barrel-sandwich hybrid" evidence="5">
    <location>
        <begin position="81"/>
        <end position="224"/>
    </location>
</feature>
<evidence type="ECO:0000259" key="4">
    <source>
        <dbReference type="Pfam" id="PF25954"/>
    </source>
</evidence>
<evidence type="ECO:0000256" key="2">
    <source>
        <dbReference type="ARBA" id="ARBA00022448"/>
    </source>
</evidence>
<evidence type="ECO:0000313" key="7">
    <source>
        <dbReference type="Proteomes" id="UP000295499"/>
    </source>
</evidence>
<dbReference type="OrthoDB" id="9814657at2"/>
<dbReference type="InterPro" id="IPR058792">
    <property type="entry name" value="Beta-barrel_RND_2"/>
</dbReference>
<dbReference type="PANTHER" id="PTHR30097">
    <property type="entry name" value="CATION EFFLUX SYSTEM PROTEIN CUSB"/>
    <property type="match status" value="1"/>
</dbReference>
<dbReference type="GO" id="GO:0060003">
    <property type="term" value="P:copper ion export"/>
    <property type="evidence" value="ECO:0007669"/>
    <property type="project" value="TreeGrafter"/>
</dbReference>
<feature type="domain" description="CusB-like beta-barrel" evidence="4">
    <location>
        <begin position="232"/>
        <end position="302"/>
    </location>
</feature>
<accession>A0A4R6ID75</accession>
<evidence type="ECO:0000256" key="1">
    <source>
        <dbReference type="ARBA" id="ARBA00009477"/>
    </source>
</evidence>
<reference evidence="6 7" key="1">
    <citation type="submission" date="2019-03" db="EMBL/GenBank/DDBJ databases">
        <title>Genomic Encyclopedia of Archaeal and Bacterial Type Strains, Phase II (KMG-II): from individual species to whole genera.</title>
        <authorList>
            <person name="Goeker M."/>
        </authorList>
    </citation>
    <scope>NUCLEOTIDE SEQUENCE [LARGE SCALE GENOMIC DNA]</scope>
    <source>
        <strain evidence="6 7">DSM 19034</strain>
    </source>
</reference>
<protein>
    <submittedName>
        <fullName evidence="6">Cobalt-zinc-cadmium efflux system membrane fusion protein</fullName>
    </submittedName>
</protein>
<dbReference type="GO" id="GO:0030313">
    <property type="term" value="C:cell envelope"/>
    <property type="evidence" value="ECO:0007669"/>
    <property type="project" value="TreeGrafter"/>
</dbReference>
<evidence type="ECO:0000313" key="6">
    <source>
        <dbReference type="EMBL" id="TDO20213.1"/>
    </source>
</evidence>